<reference evidence="1" key="1">
    <citation type="submission" date="2020-09" db="EMBL/GenBank/DDBJ databases">
        <authorList>
            <person name="Page A."/>
            <person name="Bastkowski S."/>
        </authorList>
    </citation>
    <scope>NUCLEOTIDE SEQUENCE [LARGE SCALE GENOMIC DNA]</scope>
    <source>
        <strain evidence="1">L6_E562_ETEC</strain>
        <plasmid evidence="1">6</plasmid>
    </source>
</reference>
<proteinExistence type="predicted"/>
<geneLocation type="plasmid" evidence="1">
    <name>6</name>
</geneLocation>
<name>A0A7I9AZW0_ECOLX</name>
<evidence type="ECO:0000313" key="1">
    <source>
        <dbReference type="EMBL" id="CAD6025251.1"/>
    </source>
</evidence>
<accession>A0A7I9AZW0</accession>
<protein>
    <submittedName>
        <fullName evidence="1">Uncharacterized protein</fullName>
    </submittedName>
</protein>
<organism evidence="1">
    <name type="scientific">Escherichia coli</name>
    <dbReference type="NCBI Taxonomy" id="562"/>
    <lineage>
        <taxon>Bacteria</taxon>
        <taxon>Pseudomonadati</taxon>
        <taxon>Pseudomonadota</taxon>
        <taxon>Gammaproteobacteria</taxon>
        <taxon>Enterobacterales</taxon>
        <taxon>Enterobacteriaceae</taxon>
        <taxon>Escherichia</taxon>
    </lineage>
</organism>
<keyword evidence="1" id="KW-0614">Plasmid</keyword>
<gene>
    <name evidence="1" type="ORF">ETECE562_05125</name>
</gene>
<sequence>MTQAGGRINARLPVQEKDRAPVALKGAALTRRPFHYADVLMGASVFSDLSFVCY</sequence>
<dbReference type="AlphaFoldDB" id="A0A7I9AZW0"/>
<dbReference type="EMBL" id="LR883005">
    <property type="protein sequence ID" value="CAD6025251.1"/>
    <property type="molecule type" value="Genomic_DNA"/>
</dbReference>
<dbReference type="RefSeq" id="WP_001380704.1">
    <property type="nucleotide sequence ID" value="NZ_LRLT01000132.1"/>
</dbReference>